<dbReference type="EMBL" id="QXTE01000050">
    <property type="protein sequence ID" value="TFK09695.1"/>
    <property type="molecule type" value="Genomic_DNA"/>
</dbReference>
<keyword evidence="1" id="KW-0472">Membrane</keyword>
<protein>
    <submittedName>
        <fullName evidence="2">T-cell immunomodulatory protein</fullName>
    </submittedName>
</protein>
<reference evidence="2 3" key="1">
    <citation type="submission" date="2019-04" db="EMBL/GenBank/DDBJ databases">
        <title>Draft genome of the big-headed turtle Platysternon megacephalum.</title>
        <authorList>
            <person name="Gong S."/>
        </authorList>
    </citation>
    <scope>NUCLEOTIDE SEQUENCE [LARGE SCALE GENOMIC DNA]</scope>
    <source>
        <strain evidence="2">DO16091913</strain>
        <tissue evidence="2">Muscle</tissue>
    </source>
</reference>
<name>A0A4D9EL23_9SAUR</name>
<gene>
    <name evidence="2" type="ORF">DR999_PMT07269</name>
</gene>
<reference evidence="2 3" key="2">
    <citation type="submission" date="2019-04" db="EMBL/GenBank/DDBJ databases">
        <title>The genome sequence of big-headed turtle.</title>
        <authorList>
            <person name="Gong S."/>
        </authorList>
    </citation>
    <scope>NUCLEOTIDE SEQUENCE [LARGE SCALE GENOMIC DNA]</scope>
    <source>
        <strain evidence="2">DO16091913</strain>
        <tissue evidence="2">Muscle</tissue>
    </source>
</reference>
<feature type="transmembrane region" description="Helical" evidence="1">
    <location>
        <begin position="53"/>
        <end position="73"/>
    </location>
</feature>
<proteinExistence type="predicted"/>
<evidence type="ECO:0000313" key="3">
    <source>
        <dbReference type="Proteomes" id="UP000297703"/>
    </source>
</evidence>
<accession>A0A4D9EL23</accession>
<keyword evidence="3" id="KW-1185">Reference proteome</keyword>
<dbReference type="AlphaFoldDB" id="A0A4D9EL23"/>
<organism evidence="2 3">
    <name type="scientific">Platysternon megacephalum</name>
    <name type="common">big-headed turtle</name>
    <dbReference type="NCBI Taxonomy" id="55544"/>
    <lineage>
        <taxon>Eukaryota</taxon>
        <taxon>Metazoa</taxon>
        <taxon>Chordata</taxon>
        <taxon>Craniata</taxon>
        <taxon>Vertebrata</taxon>
        <taxon>Euteleostomi</taxon>
        <taxon>Archelosauria</taxon>
        <taxon>Testudinata</taxon>
        <taxon>Testudines</taxon>
        <taxon>Cryptodira</taxon>
        <taxon>Durocryptodira</taxon>
        <taxon>Testudinoidea</taxon>
        <taxon>Platysternidae</taxon>
        <taxon>Platysternon</taxon>
    </lineage>
</organism>
<comment type="caution">
    <text evidence="2">The sequence shown here is derived from an EMBL/GenBank/DDBJ whole genome shotgun (WGS) entry which is preliminary data.</text>
</comment>
<evidence type="ECO:0000256" key="1">
    <source>
        <dbReference type="SAM" id="Phobius"/>
    </source>
</evidence>
<evidence type="ECO:0000313" key="2">
    <source>
        <dbReference type="EMBL" id="TFK09695.1"/>
    </source>
</evidence>
<keyword evidence="1" id="KW-1133">Transmembrane helix</keyword>
<dbReference type="Proteomes" id="UP000297703">
    <property type="component" value="Unassembled WGS sequence"/>
</dbReference>
<sequence>MCILGNGVDSYIIPYGSGWNIYSLPAFLTTGDTISGLCSAYFTLARTFFDTTVLIFVFNLAQNMCLFVCVSFLSGETFPVNRLTGSPALPALRGGAGNSGNGWRQVAELKRVTTRCRAEQSAAPRLSVLGGEIGAEQ</sequence>
<keyword evidence="1" id="KW-0812">Transmembrane</keyword>